<evidence type="ECO:0000313" key="1">
    <source>
        <dbReference type="EMBL" id="MBZ5486051.1"/>
    </source>
</evidence>
<sequence length="155" mass="17238">MFNQLKQLLEEQHANFRVIEHPPEGKSQSVAQIRGTSEEQGAKAMLCKSKHDPNVLMLAILPGNKRLDFQKVASAMGIKKATLASPEEATLETGCQIGAIPPFSFSPRIHLLVDPALVEEHDEIAFNAGRLDRSMVLNTQDYLRIAKPELHSLWT</sequence>
<dbReference type="EMBL" id="JABYQT010000001">
    <property type="protein sequence ID" value="MBZ5486051.1"/>
    <property type="molecule type" value="Genomic_DNA"/>
</dbReference>
<name>A0ACC5VQT5_9GAMM</name>
<accession>A0ACC5VQT5</accession>
<evidence type="ECO:0000313" key="2">
    <source>
        <dbReference type="Proteomes" id="UP001319846"/>
    </source>
</evidence>
<reference evidence="1" key="1">
    <citation type="submission" date="2020-06" db="EMBL/GenBank/DDBJ databases">
        <title>Whole Genome Sequence of Halomonas aquamarina MB598.</title>
        <authorList>
            <person name="Pervaiz M."/>
            <person name="Fariq A."/>
            <person name="Yasmin A."/>
            <person name="Welch M."/>
        </authorList>
    </citation>
    <scope>NUCLEOTIDE SEQUENCE</scope>
    <source>
        <strain evidence="1">MB598</strain>
    </source>
</reference>
<keyword evidence="2" id="KW-1185">Reference proteome</keyword>
<organism evidence="1 2">
    <name type="scientific">Vreelandella aquamarina</name>
    <dbReference type="NCBI Taxonomy" id="77097"/>
    <lineage>
        <taxon>Bacteria</taxon>
        <taxon>Pseudomonadati</taxon>
        <taxon>Pseudomonadota</taxon>
        <taxon>Gammaproteobacteria</taxon>
        <taxon>Oceanospirillales</taxon>
        <taxon>Halomonadaceae</taxon>
        <taxon>Vreelandella</taxon>
    </lineage>
</organism>
<comment type="caution">
    <text evidence="1">The sequence shown here is derived from an EMBL/GenBank/DDBJ whole genome shotgun (WGS) entry which is preliminary data.</text>
</comment>
<protein>
    <submittedName>
        <fullName evidence="1">YbaK/prolyl-tRNA synthetase associated domain-containing protein</fullName>
    </submittedName>
</protein>
<proteinExistence type="predicted"/>
<gene>
    <name evidence="1" type="ORF">HW452_00750</name>
</gene>
<dbReference type="Proteomes" id="UP001319846">
    <property type="component" value="Unassembled WGS sequence"/>
</dbReference>